<feature type="compositionally biased region" description="Low complexity" evidence="1">
    <location>
        <begin position="216"/>
        <end position="228"/>
    </location>
</feature>
<feature type="region of interest" description="Disordered" evidence="1">
    <location>
        <begin position="262"/>
        <end position="330"/>
    </location>
</feature>
<feature type="region of interest" description="Disordered" evidence="1">
    <location>
        <begin position="139"/>
        <end position="197"/>
    </location>
</feature>
<dbReference type="SMART" id="SM00731">
    <property type="entry name" value="SprT"/>
    <property type="match status" value="1"/>
</dbReference>
<feature type="compositionally biased region" description="Low complexity" evidence="1">
    <location>
        <begin position="348"/>
        <end position="390"/>
    </location>
</feature>
<dbReference type="PANTHER" id="PTHR23099">
    <property type="entry name" value="TRANSCRIPTIONAL REGULATOR"/>
    <property type="match status" value="1"/>
</dbReference>
<feature type="compositionally biased region" description="Basic and acidic residues" evidence="1">
    <location>
        <begin position="431"/>
        <end position="442"/>
    </location>
</feature>
<evidence type="ECO:0000313" key="4">
    <source>
        <dbReference type="Proteomes" id="UP001314263"/>
    </source>
</evidence>
<comment type="caution">
    <text evidence="3">The sequence shown here is derived from an EMBL/GenBank/DDBJ whole genome shotgun (WGS) entry which is preliminary data.</text>
</comment>
<evidence type="ECO:0000256" key="1">
    <source>
        <dbReference type="SAM" id="MobiDB-lite"/>
    </source>
</evidence>
<feature type="compositionally biased region" description="Polar residues" evidence="1">
    <location>
        <begin position="262"/>
        <end position="281"/>
    </location>
</feature>
<feature type="compositionally biased region" description="Low complexity" evidence="1">
    <location>
        <begin position="18"/>
        <end position="32"/>
    </location>
</feature>
<dbReference type="PANTHER" id="PTHR23099:SF0">
    <property type="entry name" value="GERM CELL NUCLEAR ACIDIC PROTEIN"/>
    <property type="match status" value="1"/>
</dbReference>
<keyword evidence="4" id="KW-1185">Reference proteome</keyword>
<sequence>MDVAWQTALMRPLPPSPASRSPSKPSSRSPAAKCLAGCSQMHGEIVLQDVLCRETLAASTWEEDSDDETWESESFESTLSSIAAFDMAGALERMSSAEKFYTPEAADSVLLANGAFQDITCRPQAECSAPELNLAREKPSAYAPEAASAVKGSQEKSRSPEAEETVLAPTLARGEPVAATSVQSSSPGGSSDSDGGLSIIAWTVGRSMTRRHILDSPQSGCSQSGSPGATLQAHQQSEGVHLAAGSTMRKLVLPNLAESARTSSCLSPSEPHSQQSVQEQASALRYSSPEMSVSGVERPASECSQMGTAHRQHKATIASSESPELSSAPRLRQTCNRSLHVLEDSSEGDSSSQGSPAAAGSWASDSSAGEQDDLPGSSSGPALSSGLRSAVRQLGSSYRLGPSQGPLHGSPIRAHAGQSGGAQGPQACDNPTREAGDQRDIFELSDSEEDSPQRKPLRELNGQSRAPGSFRKPVDAPSQIDQAGPGPEPVTPHWKDFAGRKSRVNFMLDGAQTLPTLGKHVPRVLSTPVAPEEELPATPKTAPAPFYPTTPSKSRPDKTPVTVAAFRKRRIQLVASAFQEFNSTVFANRLPADLEIAWSAHLKTTAGTTHFRREPSSLPFAGPRYLASVQLATKVIDCETKLRATLLHELCHVATWVLPPHAAKPPHGPDFKQWAMAASVAHPDLPVTTCHQYDIHVPFHYQCLNPECAHVYKRHSKSIDTDRMACSLCSGRLMFRGKFQADGTPARARGPNAFSDFVREHFAGVKAAHPAGTPHKAVMAALSAKWRSQKAGADAGFQAGAADLGVRLGSLRL</sequence>
<feature type="compositionally biased region" description="Low complexity" evidence="1">
    <location>
        <begin position="318"/>
        <end position="330"/>
    </location>
</feature>
<evidence type="ECO:0000259" key="2">
    <source>
        <dbReference type="SMART" id="SM00731"/>
    </source>
</evidence>
<feature type="domain" description="SprT-like" evidence="2">
    <location>
        <begin position="571"/>
        <end position="736"/>
    </location>
</feature>
<name>A0AAV1HSI4_9CHLO</name>
<dbReference type="AlphaFoldDB" id="A0AAV1HSI4"/>
<organism evidence="3 4">
    <name type="scientific">Coccomyxa viridis</name>
    <dbReference type="NCBI Taxonomy" id="1274662"/>
    <lineage>
        <taxon>Eukaryota</taxon>
        <taxon>Viridiplantae</taxon>
        <taxon>Chlorophyta</taxon>
        <taxon>core chlorophytes</taxon>
        <taxon>Trebouxiophyceae</taxon>
        <taxon>Trebouxiophyceae incertae sedis</taxon>
        <taxon>Coccomyxaceae</taxon>
        <taxon>Coccomyxa</taxon>
    </lineage>
</organism>
<gene>
    <name evidence="3" type="ORF">CVIRNUC_001191</name>
</gene>
<accession>A0AAV1HSI4</accession>
<reference evidence="3 4" key="1">
    <citation type="submission" date="2023-10" db="EMBL/GenBank/DDBJ databases">
        <authorList>
            <person name="Maclean D."/>
            <person name="Macfadyen A."/>
        </authorList>
    </citation>
    <scope>NUCLEOTIDE SEQUENCE [LARGE SCALE GENOMIC DNA]</scope>
</reference>
<feature type="region of interest" description="Disordered" evidence="1">
    <location>
        <begin position="342"/>
        <end position="491"/>
    </location>
</feature>
<dbReference type="Proteomes" id="UP001314263">
    <property type="component" value="Unassembled WGS sequence"/>
</dbReference>
<feature type="compositionally biased region" description="Low complexity" evidence="1">
    <location>
        <begin position="184"/>
        <end position="197"/>
    </location>
</feature>
<feature type="region of interest" description="Disordered" evidence="1">
    <location>
        <begin position="1"/>
        <end position="32"/>
    </location>
</feature>
<dbReference type="EMBL" id="CAUYUE010000002">
    <property type="protein sequence ID" value="CAK0739729.1"/>
    <property type="molecule type" value="Genomic_DNA"/>
</dbReference>
<dbReference type="GO" id="GO:0005634">
    <property type="term" value="C:nucleus"/>
    <property type="evidence" value="ECO:0007669"/>
    <property type="project" value="TreeGrafter"/>
</dbReference>
<dbReference type="GO" id="GO:0006950">
    <property type="term" value="P:response to stress"/>
    <property type="evidence" value="ECO:0007669"/>
    <property type="project" value="UniProtKB-ARBA"/>
</dbReference>
<feature type="region of interest" description="Disordered" evidence="1">
    <location>
        <begin position="214"/>
        <end position="242"/>
    </location>
</feature>
<dbReference type="InterPro" id="IPR006640">
    <property type="entry name" value="SprT-like_domain"/>
</dbReference>
<feature type="region of interest" description="Disordered" evidence="1">
    <location>
        <begin position="530"/>
        <end position="559"/>
    </location>
</feature>
<dbReference type="Pfam" id="PF10263">
    <property type="entry name" value="SprT-like"/>
    <property type="match status" value="1"/>
</dbReference>
<protein>
    <recommendedName>
        <fullName evidence="2">SprT-like domain-containing protein</fullName>
    </recommendedName>
</protein>
<dbReference type="CDD" id="cd00084">
    <property type="entry name" value="HMG-box_SF"/>
    <property type="match status" value="1"/>
</dbReference>
<evidence type="ECO:0000313" key="3">
    <source>
        <dbReference type="EMBL" id="CAK0739729.1"/>
    </source>
</evidence>
<proteinExistence type="predicted"/>